<dbReference type="AlphaFoldDB" id="A0A6N7W5R2"/>
<evidence type="ECO:0000313" key="2">
    <source>
        <dbReference type="EMBL" id="MSS84655.1"/>
    </source>
</evidence>
<name>A0A6N7W5R2_9ACTO</name>
<dbReference type="SUPFAM" id="SSF51556">
    <property type="entry name" value="Metallo-dependent hydrolases"/>
    <property type="match status" value="1"/>
</dbReference>
<gene>
    <name evidence="2" type="ORF">FYJ24_07725</name>
</gene>
<dbReference type="Gene3D" id="2.30.40.10">
    <property type="entry name" value="Urease, subunit C, domain 1"/>
    <property type="match status" value="1"/>
</dbReference>
<keyword evidence="2" id="KW-0378">Hydrolase</keyword>
<dbReference type="PANTHER" id="PTHR43135">
    <property type="entry name" value="ALPHA-D-RIBOSE 1-METHYLPHOSPHONATE 5-TRIPHOSPHATE DIPHOSPHATASE"/>
    <property type="match status" value="1"/>
</dbReference>
<dbReference type="RefSeq" id="WP_154545215.1">
    <property type="nucleotide sequence ID" value="NZ_VULO01000008.1"/>
</dbReference>
<dbReference type="InterPro" id="IPR051781">
    <property type="entry name" value="Metallo-dep_Hydrolase"/>
</dbReference>
<dbReference type="InterPro" id="IPR032466">
    <property type="entry name" value="Metal_Hydrolase"/>
</dbReference>
<keyword evidence="3" id="KW-1185">Reference proteome</keyword>
<accession>A0A6N7W5R2</accession>
<dbReference type="InterPro" id="IPR011059">
    <property type="entry name" value="Metal-dep_hydrolase_composite"/>
</dbReference>
<comment type="caution">
    <text evidence="2">The sequence shown here is derived from an EMBL/GenBank/DDBJ whole genome shotgun (WGS) entry which is preliminary data.</text>
</comment>
<organism evidence="2 3">
    <name type="scientific">Scrofimicrobium canadense</name>
    <dbReference type="NCBI Taxonomy" id="2652290"/>
    <lineage>
        <taxon>Bacteria</taxon>
        <taxon>Bacillati</taxon>
        <taxon>Actinomycetota</taxon>
        <taxon>Actinomycetes</taxon>
        <taxon>Actinomycetales</taxon>
        <taxon>Actinomycetaceae</taxon>
        <taxon>Scrofimicrobium</taxon>
    </lineage>
</organism>
<dbReference type="Proteomes" id="UP000470875">
    <property type="component" value="Unassembled WGS sequence"/>
</dbReference>
<proteinExistence type="predicted"/>
<evidence type="ECO:0000259" key="1">
    <source>
        <dbReference type="Pfam" id="PF01979"/>
    </source>
</evidence>
<protein>
    <submittedName>
        <fullName evidence="2">Amidohydrolase family protein</fullName>
    </submittedName>
</protein>
<dbReference type="EMBL" id="VULO01000008">
    <property type="protein sequence ID" value="MSS84655.1"/>
    <property type="molecule type" value="Genomic_DNA"/>
</dbReference>
<dbReference type="Pfam" id="PF01979">
    <property type="entry name" value="Amidohydro_1"/>
    <property type="match status" value="1"/>
</dbReference>
<dbReference type="GO" id="GO:0016810">
    <property type="term" value="F:hydrolase activity, acting on carbon-nitrogen (but not peptide) bonds"/>
    <property type="evidence" value="ECO:0007669"/>
    <property type="project" value="InterPro"/>
</dbReference>
<dbReference type="Gene3D" id="3.20.20.140">
    <property type="entry name" value="Metal-dependent hydrolases"/>
    <property type="match status" value="1"/>
</dbReference>
<dbReference type="PANTHER" id="PTHR43135:SF3">
    <property type="entry name" value="ALPHA-D-RIBOSE 1-METHYLPHOSPHONATE 5-TRIPHOSPHATE DIPHOSPHATASE"/>
    <property type="match status" value="1"/>
</dbReference>
<dbReference type="InterPro" id="IPR006680">
    <property type="entry name" value="Amidohydro-rel"/>
</dbReference>
<sequence length="378" mass="40418">MSDTESSTGIIGTRVLGEDFRFTQVANLGWSAGTFDFSESGRMPISGENLWVVPGFVDAHVHLGWTDFSEDDRKRRSPEELQRLISQNLHSTLTAGFTGARDAGGLSKTWIGRANNGELPSPTISGSIDCITAASAQEAGGIERATERVLSNGASWVKLIATDGISSPSSSLNSHFSASQIRSVVNIATQSGCRVMVHAWGGEAITWAIEAGASSIEHGIFLDDDQARAAAESEVTFVPTLCIYRKVYDMITLGSLPSFLHDRVKHIVDVHPRAVRTAMEHGVKIAVGTDFGSVEQHGSNADELLALLDAGLSPKELLQAATTNGAELLDCRCRTSFLLKERMPADAVIFARNPLESATYADPHAIAAVVKTGRVVTV</sequence>
<reference evidence="2 3" key="1">
    <citation type="submission" date="2019-08" db="EMBL/GenBank/DDBJ databases">
        <title>In-depth cultivation of the pig gut microbiome towards novel bacterial diversity and tailored functional studies.</title>
        <authorList>
            <person name="Wylensek D."/>
            <person name="Hitch T.C.A."/>
            <person name="Clavel T."/>
        </authorList>
    </citation>
    <scope>NUCLEOTIDE SEQUENCE [LARGE SCALE GENOMIC DNA]</scope>
    <source>
        <strain evidence="2 3">WB03_NA08</strain>
    </source>
</reference>
<evidence type="ECO:0000313" key="3">
    <source>
        <dbReference type="Proteomes" id="UP000470875"/>
    </source>
</evidence>
<feature type="domain" description="Amidohydrolase-related" evidence="1">
    <location>
        <begin position="51"/>
        <end position="376"/>
    </location>
</feature>